<evidence type="ECO:0000313" key="2">
    <source>
        <dbReference type="Proteomes" id="UP001328107"/>
    </source>
</evidence>
<dbReference type="AlphaFoldDB" id="A0AAN5CLH3"/>
<reference evidence="2" key="1">
    <citation type="submission" date="2022-10" db="EMBL/GenBank/DDBJ databases">
        <title>Genome assembly of Pristionchus species.</title>
        <authorList>
            <person name="Yoshida K."/>
            <person name="Sommer R.J."/>
        </authorList>
    </citation>
    <scope>NUCLEOTIDE SEQUENCE [LARGE SCALE GENOMIC DNA]</scope>
    <source>
        <strain evidence="2">RS5460</strain>
    </source>
</reference>
<name>A0AAN5CLH3_9BILA</name>
<dbReference type="Proteomes" id="UP001328107">
    <property type="component" value="Unassembled WGS sequence"/>
</dbReference>
<proteinExistence type="predicted"/>
<keyword evidence="2" id="KW-1185">Reference proteome</keyword>
<feature type="non-terminal residue" evidence="1">
    <location>
        <position position="1"/>
    </location>
</feature>
<evidence type="ECO:0000313" key="1">
    <source>
        <dbReference type="EMBL" id="GMR46586.1"/>
    </source>
</evidence>
<organism evidence="1 2">
    <name type="scientific">Pristionchus mayeri</name>
    <dbReference type="NCBI Taxonomy" id="1317129"/>
    <lineage>
        <taxon>Eukaryota</taxon>
        <taxon>Metazoa</taxon>
        <taxon>Ecdysozoa</taxon>
        <taxon>Nematoda</taxon>
        <taxon>Chromadorea</taxon>
        <taxon>Rhabditida</taxon>
        <taxon>Rhabditina</taxon>
        <taxon>Diplogasteromorpha</taxon>
        <taxon>Diplogasteroidea</taxon>
        <taxon>Neodiplogasteridae</taxon>
        <taxon>Pristionchus</taxon>
    </lineage>
</organism>
<protein>
    <submittedName>
        <fullName evidence="1">Uncharacterized protein</fullName>
    </submittedName>
</protein>
<accession>A0AAN5CLH3</accession>
<dbReference type="EMBL" id="BTRK01000004">
    <property type="protein sequence ID" value="GMR46586.1"/>
    <property type="molecule type" value="Genomic_DNA"/>
</dbReference>
<gene>
    <name evidence="1" type="ORF">PMAYCL1PPCAC_16781</name>
</gene>
<sequence>YTRFAPVDSAGTPTIESLSIPHDFNLRPDKQISNLHVKAVQYLLHCGSILPDFRWNCILHSRNSISQMILTQ</sequence>
<comment type="caution">
    <text evidence="1">The sequence shown here is derived from an EMBL/GenBank/DDBJ whole genome shotgun (WGS) entry which is preliminary data.</text>
</comment>